<dbReference type="Pfam" id="PF00331">
    <property type="entry name" value="Glyco_hydro_10"/>
    <property type="match status" value="1"/>
</dbReference>
<dbReference type="InterPro" id="IPR013424">
    <property type="entry name" value="Ice-binding_C"/>
</dbReference>
<evidence type="ECO:0000256" key="1">
    <source>
        <dbReference type="ARBA" id="ARBA00000681"/>
    </source>
</evidence>
<dbReference type="Pfam" id="PF07589">
    <property type="entry name" value="PEP-CTERM"/>
    <property type="match status" value="1"/>
</dbReference>
<evidence type="ECO:0000256" key="4">
    <source>
        <dbReference type="ARBA" id="ARBA00022729"/>
    </source>
</evidence>
<gene>
    <name evidence="11" type="primary">cex</name>
    <name evidence="11" type="ORF">Pla100_25650</name>
</gene>
<dbReference type="PANTHER" id="PTHR31490:SF88">
    <property type="entry name" value="BETA-XYLANASE"/>
    <property type="match status" value="1"/>
</dbReference>
<dbReference type="PANTHER" id="PTHR31490">
    <property type="entry name" value="GLYCOSYL HYDROLASE"/>
    <property type="match status" value="1"/>
</dbReference>
<organism evidence="11 12">
    <name type="scientific">Neorhodopirellula pilleata</name>
    <dbReference type="NCBI Taxonomy" id="2714738"/>
    <lineage>
        <taxon>Bacteria</taxon>
        <taxon>Pseudomonadati</taxon>
        <taxon>Planctomycetota</taxon>
        <taxon>Planctomycetia</taxon>
        <taxon>Pirellulales</taxon>
        <taxon>Pirellulaceae</taxon>
        <taxon>Neorhodopirellula</taxon>
    </lineage>
</organism>
<keyword evidence="5 9" id="KW-0378">Hydrolase</keyword>
<dbReference type="AlphaFoldDB" id="A0A5C6AGS5"/>
<evidence type="ECO:0000256" key="3">
    <source>
        <dbReference type="ARBA" id="ARBA00022651"/>
    </source>
</evidence>
<comment type="catalytic activity">
    <reaction evidence="1 9">
        <text>Endohydrolysis of (1-&gt;4)-beta-D-xylosidic linkages in xylans.</text>
        <dbReference type="EC" id="3.2.1.8"/>
    </reaction>
</comment>
<comment type="similarity">
    <text evidence="2 9">Belongs to the glycosyl hydrolase 10 (cellulase F) family.</text>
</comment>
<keyword evidence="4" id="KW-0732">Signal</keyword>
<dbReference type="SMART" id="SM00633">
    <property type="entry name" value="Glyco_10"/>
    <property type="match status" value="1"/>
</dbReference>
<evidence type="ECO:0000256" key="6">
    <source>
        <dbReference type="ARBA" id="ARBA00023277"/>
    </source>
</evidence>
<comment type="caution">
    <text evidence="11">The sequence shown here is derived from an EMBL/GenBank/DDBJ whole genome shotgun (WGS) entry which is preliminary data.</text>
</comment>
<dbReference type="GO" id="GO:0045493">
    <property type="term" value="P:xylan catabolic process"/>
    <property type="evidence" value="ECO:0007669"/>
    <property type="project" value="UniProtKB-KW"/>
</dbReference>
<dbReference type="GO" id="GO:0031176">
    <property type="term" value="F:endo-1,4-beta-xylanase activity"/>
    <property type="evidence" value="ECO:0007669"/>
    <property type="project" value="UniProtKB-EC"/>
</dbReference>
<name>A0A5C6AGS5_9BACT</name>
<dbReference type="EMBL" id="SJPM01000004">
    <property type="protein sequence ID" value="TWT97413.1"/>
    <property type="molecule type" value="Genomic_DNA"/>
</dbReference>
<evidence type="ECO:0000256" key="2">
    <source>
        <dbReference type="ARBA" id="ARBA00007495"/>
    </source>
</evidence>
<proteinExistence type="inferred from homology"/>
<keyword evidence="7 9" id="KW-0326">Glycosidase</keyword>
<sequence>MPHSSSIPILNHSKLFVLCPLLAVLTSLLFWPGSSFAQDPFAHRKSNLSIFVQDSNGNAISNATVDLKMTRHAFQFGTQVHDRLFTISESDFSSLNSNQKRGLIGDFSGTGVVPTWQDTLNYRSAIYENFNHIIPTNGMQWLPYQNNGPQHVDAAIQAAQANGMTVTGHAVVWQNPNWPTPNQFRPAANPDPQLFHDALVSERLGPAGIITRFSDAGAGPTVLDWDVLNEPLHVTHYSDVFVSAGIYPTEKHAWADFFIRADALRPDANLAINDYNILNSGGDAAAMQYRDLVNDLLVLGAPIDQIKVQAHMDRMVSKAELTRRLDILAETGLPIAISEFDMRDDANQISPANQKQLFQNILEASFAHESVNGFSMWGPWDPAHWRGNGPLFDENWIVKDEASAWFDLVRGEWMTSLDDQLIGVDGMWDGFVIDGTYDFTVNVNGQSQTFSGFALNDDAAFTLTVTAVPEPSSLFAASLALLAVASRHRRKSPQVQTCGMKR</sequence>
<evidence type="ECO:0000256" key="9">
    <source>
        <dbReference type="RuleBase" id="RU361174"/>
    </source>
</evidence>
<evidence type="ECO:0000259" key="10">
    <source>
        <dbReference type="PROSITE" id="PS51760"/>
    </source>
</evidence>
<dbReference type="PROSITE" id="PS51760">
    <property type="entry name" value="GH10_2"/>
    <property type="match status" value="1"/>
</dbReference>
<feature type="domain" description="GH10" evidence="10">
    <location>
        <begin position="117"/>
        <end position="411"/>
    </location>
</feature>
<dbReference type="EC" id="3.2.1.8" evidence="9"/>
<evidence type="ECO:0000313" key="11">
    <source>
        <dbReference type="EMBL" id="TWT97413.1"/>
    </source>
</evidence>
<dbReference type="InterPro" id="IPR044846">
    <property type="entry name" value="GH10"/>
</dbReference>
<accession>A0A5C6AGS5</accession>
<dbReference type="SUPFAM" id="SSF51445">
    <property type="entry name" value="(Trans)glycosidases"/>
    <property type="match status" value="1"/>
</dbReference>
<dbReference type="Gene3D" id="3.20.20.80">
    <property type="entry name" value="Glycosidases"/>
    <property type="match status" value="1"/>
</dbReference>
<evidence type="ECO:0000256" key="5">
    <source>
        <dbReference type="ARBA" id="ARBA00022801"/>
    </source>
</evidence>
<keyword evidence="6 9" id="KW-0119">Carbohydrate metabolism</keyword>
<evidence type="ECO:0000313" key="12">
    <source>
        <dbReference type="Proteomes" id="UP000316213"/>
    </source>
</evidence>
<dbReference type="InterPro" id="IPR017853">
    <property type="entry name" value="GH"/>
</dbReference>
<keyword evidence="3 11" id="KW-0858">Xylan degradation</keyword>
<keyword evidence="12" id="KW-1185">Reference proteome</keyword>
<evidence type="ECO:0000256" key="8">
    <source>
        <dbReference type="ARBA" id="ARBA00023326"/>
    </source>
</evidence>
<dbReference type="PRINTS" id="PR00134">
    <property type="entry name" value="GLHYDRLASE10"/>
</dbReference>
<dbReference type="InterPro" id="IPR001000">
    <property type="entry name" value="GH10_dom"/>
</dbReference>
<dbReference type="Proteomes" id="UP000316213">
    <property type="component" value="Unassembled WGS sequence"/>
</dbReference>
<dbReference type="OrthoDB" id="9809277at2"/>
<protein>
    <recommendedName>
        <fullName evidence="9">Beta-xylanase</fullName>
        <ecNumber evidence="9">3.2.1.8</ecNumber>
    </recommendedName>
</protein>
<keyword evidence="8 9" id="KW-0624">Polysaccharide degradation</keyword>
<reference evidence="11 12" key="1">
    <citation type="submission" date="2019-02" db="EMBL/GenBank/DDBJ databases">
        <title>Deep-cultivation of Planctomycetes and their phenomic and genomic characterization uncovers novel biology.</title>
        <authorList>
            <person name="Wiegand S."/>
            <person name="Jogler M."/>
            <person name="Boedeker C."/>
            <person name="Pinto D."/>
            <person name="Vollmers J."/>
            <person name="Rivas-Marin E."/>
            <person name="Kohn T."/>
            <person name="Peeters S.H."/>
            <person name="Heuer A."/>
            <person name="Rast P."/>
            <person name="Oberbeckmann S."/>
            <person name="Bunk B."/>
            <person name="Jeske O."/>
            <person name="Meyerdierks A."/>
            <person name="Storesund J.E."/>
            <person name="Kallscheuer N."/>
            <person name="Luecker S."/>
            <person name="Lage O.M."/>
            <person name="Pohl T."/>
            <person name="Merkel B.J."/>
            <person name="Hornburger P."/>
            <person name="Mueller R.-W."/>
            <person name="Bruemmer F."/>
            <person name="Labrenz M."/>
            <person name="Spormann A.M."/>
            <person name="Op Den Camp H."/>
            <person name="Overmann J."/>
            <person name="Amann R."/>
            <person name="Jetten M.S.M."/>
            <person name="Mascher T."/>
            <person name="Medema M.H."/>
            <person name="Devos D.P."/>
            <person name="Kaster A.-K."/>
            <person name="Ovreas L."/>
            <person name="Rohde M."/>
            <person name="Galperin M.Y."/>
            <person name="Jogler C."/>
        </authorList>
    </citation>
    <scope>NUCLEOTIDE SEQUENCE [LARGE SCALE GENOMIC DNA]</scope>
    <source>
        <strain evidence="11 12">Pla100</strain>
    </source>
</reference>
<evidence type="ECO:0000256" key="7">
    <source>
        <dbReference type="ARBA" id="ARBA00023295"/>
    </source>
</evidence>